<evidence type="ECO:0000256" key="1">
    <source>
        <dbReference type="ARBA" id="ARBA00008136"/>
    </source>
</evidence>
<dbReference type="Pfam" id="PF02586">
    <property type="entry name" value="SRAP"/>
    <property type="match status" value="1"/>
</dbReference>
<reference evidence="9 10" key="1">
    <citation type="submission" date="2016-01" db="EMBL/GenBank/DDBJ databases">
        <title>Whole genome sequencing of Bhargavaea cecembensis T14.</title>
        <authorList>
            <person name="Hong K.W."/>
        </authorList>
    </citation>
    <scope>NUCLEOTIDE SEQUENCE [LARGE SCALE GENOMIC DNA]</scope>
    <source>
        <strain evidence="9 10">T14</strain>
    </source>
</reference>
<dbReference type="SUPFAM" id="SSF143081">
    <property type="entry name" value="BB1717-like"/>
    <property type="match status" value="1"/>
</dbReference>
<keyword evidence="5" id="KW-0190">Covalent protein-DNA linkage</keyword>
<dbReference type="PANTHER" id="PTHR13604">
    <property type="entry name" value="DC12-RELATED"/>
    <property type="match status" value="1"/>
</dbReference>
<sequence length="224" mass="26047">MCGRFTLYVPYRELIERFGVTRAFEEEEYLPSYNIAPTQQVVAVINDGRENRMGKLRWGLVPGWAKDVKIGNRMINARAETLAEKPSFRQAFERRRCIIPADSFYEWQREGENRRPMRIRLKDEPVFGMAGLWETWISPDGEKVHTCTAITTRPNRLMEKIHDRMPVILDPANEAEWLNPDIRDTGTLSRLLVPYEAAKMEAYEISPDVNSPKNNSPELIKPYC</sequence>
<comment type="similarity">
    <text evidence="1 8">Belongs to the SOS response-associated peptidase family.</text>
</comment>
<dbReference type="EC" id="3.4.-.-" evidence="8"/>
<dbReference type="AlphaFoldDB" id="A0A161SVJ1"/>
<evidence type="ECO:0000256" key="4">
    <source>
        <dbReference type="ARBA" id="ARBA00022801"/>
    </source>
</evidence>
<dbReference type="Proteomes" id="UP000076490">
    <property type="component" value="Unassembled WGS sequence"/>
</dbReference>
<dbReference type="OrthoDB" id="9782620at2"/>
<comment type="caution">
    <text evidence="9">The sequence shown here is derived from an EMBL/GenBank/DDBJ whole genome shotgun (WGS) entry which is preliminary data.</text>
</comment>
<name>A0A161SVJ1_9BACL</name>
<organism evidence="9 10">
    <name type="scientific">Bhargavaea cecembensis</name>
    <dbReference type="NCBI Taxonomy" id="394098"/>
    <lineage>
        <taxon>Bacteria</taxon>
        <taxon>Bacillati</taxon>
        <taxon>Bacillota</taxon>
        <taxon>Bacilli</taxon>
        <taxon>Bacillales</taxon>
        <taxon>Caryophanaceae</taxon>
        <taxon>Bhargavaea</taxon>
    </lineage>
</organism>
<dbReference type="PANTHER" id="PTHR13604:SF0">
    <property type="entry name" value="ABASIC SITE PROCESSING PROTEIN HMCES"/>
    <property type="match status" value="1"/>
</dbReference>
<dbReference type="GO" id="GO:0003697">
    <property type="term" value="F:single-stranded DNA binding"/>
    <property type="evidence" value="ECO:0007669"/>
    <property type="project" value="InterPro"/>
</dbReference>
<evidence type="ECO:0000256" key="6">
    <source>
        <dbReference type="ARBA" id="ARBA00023125"/>
    </source>
</evidence>
<evidence type="ECO:0000313" key="10">
    <source>
        <dbReference type="Proteomes" id="UP000076490"/>
    </source>
</evidence>
<dbReference type="InterPro" id="IPR036590">
    <property type="entry name" value="SRAP-like"/>
</dbReference>
<dbReference type="InterPro" id="IPR003738">
    <property type="entry name" value="SRAP"/>
</dbReference>
<proteinExistence type="inferred from homology"/>
<keyword evidence="6" id="KW-0238">DNA-binding</keyword>
<accession>A0A161SVJ1</accession>
<dbReference type="GO" id="GO:0006508">
    <property type="term" value="P:proteolysis"/>
    <property type="evidence" value="ECO:0007669"/>
    <property type="project" value="UniProtKB-KW"/>
</dbReference>
<keyword evidence="3" id="KW-0227">DNA damage</keyword>
<evidence type="ECO:0000313" key="9">
    <source>
        <dbReference type="EMBL" id="KZE39940.1"/>
    </source>
</evidence>
<dbReference type="GO" id="GO:0016829">
    <property type="term" value="F:lyase activity"/>
    <property type="evidence" value="ECO:0007669"/>
    <property type="project" value="UniProtKB-KW"/>
</dbReference>
<keyword evidence="7" id="KW-0456">Lyase</keyword>
<gene>
    <name evidence="9" type="ORF">AV656_01275</name>
</gene>
<dbReference type="EMBL" id="LQNT01000001">
    <property type="protein sequence ID" value="KZE39940.1"/>
    <property type="molecule type" value="Genomic_DNA"/>
</dbReference>
<dbReference type="Gene3D" id="3.90.1680.10">
    <property type="entry name" value="SOS response associated peptidase-like"/>
    <property type="match status" value="1"/>
</dbReference>
<evidence type="ECO:0000256" key="2">
    <source>
        <dbReference type="ARBA" id="ARBA00022670"/>
    </source>
</evidence>
<evidence type="ECO:0000256" key="7">
    <source>
        <dbReference type="ARBA" id="ARBA00023239"/>
    </source>
</evidence>
<protein>
    <recommendedName>
        <fullName evidence="8">Abasic site processing protein</fullName>
        <ecNumber evidence="8">3.4.-.-</ecNumber>
    </recommendedName>
</protein>
<evidence type="ECO:0000256" key="8">
    <source>
        <dbReference type="RuleBase" id="RU364100"/>
    </source>
</evidence>
<dbReference type="GO" id="GO:0106300">
    <property type="term" value="P:protein-DNA covalent cross-linking repair"/>
    <property type="evidence" value="ECO:0007669"/>
    <property type="project" value="InterPro"/>
</dbReference>
<keyword evidence="4 8" id="KW-0378">Hydrolase</keyword>
<keyword evidence="2 8" id="KW-0645">Protease</keyword>
<evidence type="ECO:0000256" key="3">
    <source>
        <dbReference type="ARBA" id="ARBA00022763"/>
    </source>
</evidence>
<dbReference type="RefSeq" id="WP_063178046.1">
    <property type="nucleotide sequence ID" value="NZ_LQNT01000001.1"/>
</dbReference>
<evidence type="ECO:0000256" key="5">
    <source>
        <dbReference type="ARBA" id="ARBA00023124"/>
    </source>
</evidence>
<dbReference type="GO" id="GO:0008233">
    <property type="term" value="F:peptidase activity"/>
    <property type="evidence" value="ECO:0007669"/>
    <property type="project" value="UniProtKB-KW"/>
</dbReference>